<evidence type="ECO:0000256" key="1">
    <source>
        <dbReference type="ARBA" id="ARBA00001957"/>
    </source>
</evidence>
<evidence type="ECO:0000313" key="10">
    <source>
        <dbReference type="Proteomes" id="UP000316609"/>
    </source>
</evidence>
<evidence type="ECO:0000256" key="7">
    <source>
        <dbReference type="SAM" id="MobiDB-lite"/>
    </source>
</evidence>
<evidence type="ECO:0000256" key="5">
    <source>
        <dbReference type="ARBA" id="ARBA00022598"/>
    </source>
</evidence>
<dbReference type="InterPro" id="IPR006162">
    <property type="entry name" value="Ppantetheine_attach_site"/>
</dbReference>
<sequence>MHELFEVQVERTPDAIAMVFEGGRLAYRELNGRSNRLARRLRRLGATTDVLVPIAMERAPEMVIAILGALKAGAAFLPLDPAWPRERLAFMLAEARAPVIVTRERLVGTLPAGGGHVLAVDQAAGAIESESDANPGLPVLPASTAYAIYTSGSTGAPKGVLVPHMAIRNHMLWMQERFPLGPEDGVIQKTPFTFDAAVWEFFAPLLAGARLILAAPRAHQDPASLARLIADEGATILQMVPTGLRALLDDPGIERCRSLRRVFCGGEALTPELQDRCIDLLRVELVNLYGPTEACIDSTVWICERGRPTVPIGHQVDNARVYVLDRRLRPCPPGVEGELYIAGAGLARGYLDRPDLTADRFLPDPFGGDPGARMYATGDRALRRPDGSLEFLGRLDDQLKVRGYRIEPGEIEAVLNRKPFIRESVVVARPDAHGDPVLAAYLVLREGDGRPAGPLPVDDLRDDLRRTLPDHMVPSAFVVLDGLPTTPSGKIDRTRLPAPGARRPDLSAPLVEPRTEDERLLAEIWSQALAIDRVGVQDNFFDLGGHSLVATQVVSRVRGLCGVELPVRALFEAPTVEGLAARLAAARREGRPPAPAPGPAPPDRERPLSFAQQRLWFLDQLEPHNPAYNTSSALRLRGRLVVPALEASLCEIVRRHEVLRAAFPDVDGRPVAVVSPEPRVAVPVEDLSARPPAERWPAALRRAREEAQAPFDLARGPLVRSRLLRLEAEDHVLLLTFHHIVTDGWSAGVLAREMEALYAAFREGRPSPLPSLPIQYADFAAWQRRRLRGEILEAQLAYWRQALAGAPALLDLPADRARPPSPSHRGARHRLELSGRLSEALRALGRGEGATLFMTVLAAFAVLLQRYTGQDDIVLGTPIANRNRLEIEGLIGFFVNTLVLRSDLSGDPTFREALRRVRGAALGAYAHQDLPFEKLVEELRPPRDLSRSALFQVMVAQATSPVARLEGLAVETVDIDDGLSQFDLTLEVNDSRSRLDCSLEYSTDLFEDRSARRMLLHLETLLEGVANDPDLKVSSLPLLPEQERRQVLVEWSGPKSEFPRERCIHELFEQAAARTPEAVAVRFGDERITYAALDRRAALLARRLRRLGVGPESTVALCAERSIEMVAGLLGVLKAGGACAPLDPGYPRERIAGLLKETGARVVLAQRRLRRVLPAGEPRVVCLEDEPGENAATHDESARAQGSAAARPDNLAYIVFTSGSTGAPKGVLVPHRALVNHSVEMARRYDLGSGDRVLQFAALSFDVSLEEIMPTLLRGATLVLRPDPVFVSVPEFHRFLENEAITVLNLPTSYWHAWVGELSREGRSLPDCLRLVVIGSEKALGLRLAEWNGLTGGRVALYNAYGPTEATITSTVYEPRDGRFSGTHGLVPIGRPIANVRAYVLDRRLNPAPVGVPGELFLGGEGVARGYLGRPGRTAQSFIPDPFSGRPGGRLYRTGDRVRWLPDGNLEFLGRLDEQVKVRGYRIEPGEIEAALGQHPAIAESAVLAREDNPGEARLVAYLACRPAAGPAPSSSDLRVYFKEHLPEHLLPSAFVFLDRLPRTAAGKIDRKALPAPVAGRGALEGEAVPPRTEAEKTLARIWAQVFGRDSVGVRDNFFDLGGDSILGIQIVARANQAGLSLTSRQIFQHQTIAELAAVASTRVRAPAEQGAVVGEAPLTPIQRWFFEHDFAEAHHFNQAILLEARQALDAARLEEAIALLLRHHDALRMRYGKTEGGWRQFNPAPGGPVPFTRVDLSAEPPERRIAAMEAGAAELQRSLDLADGPLLRAALFELGPGMMARLLIAVHHLVIDGVSWRILLEDLNTAYRQLERGDSIDLPAKTTSYLHWAGRLADHARGAAIERELDFWLAEGRSPVGRIPVDVAAAENLEGSARRVTSAFTEEETRALLHDLPAAYRTEISDVLLTALAQALTEWVGPGSMLVDLEGHGREEILDDVDLSRTVGWFTTIKPVRLSLEGVGGLEGALKSIKERLRVMPARGIGYGLLRYLRGDREIALRLESLPQAEISFNYLGQFDATVPASSPFRFAVESSGPATSPLARRTHLLEIDGCVVSSRLRMNWKYSENRHTRAIIEALARRFENALRALLALGARPEAAAYTPSDFPLAGLDQATLDALARKYPGIEDIYPITPMQEGMLYHALSAPASGVYVEHLTWKLHGPLDEESLERAWRRVIERHTILRTALAWDGLEKPLQIVSRSVPGCWESLDWRGLDKEEQESGLDRLLADDLRRGYDLSRPPLQRLAIIRLARDLHQFVWSHHHVLLDGWSLPVLLKEAASLYEAFSRGEDPRPKAPRPFRDYIAWLGRQDLASAEAYWKKTLAGFGSPTPLPMGRPAPGPAQPGDYRRKRIVPSRAAAADLRDLARRHQLTLNTVLQGAWAILLARSSGESDVVFGGVVSGRPADLEGAETMVGLMLNTLPVRVRLEEREPVVSWLKRLQDEQLEMRRYEYTPLASIQQWSGVPRRGTPLFETIFAFENYPIDAALTERFGDLPISDLRAVEWTHYPLSVFVPPGPDLTIQINYDGRRFEARAIRRMLGRLRAILEAMAAGPQRRLADLPGLAASERVWLQERHPEAAATSGGCVHELFEAQAARRPDAVAAVLDQERITYGDLNRRANRLARHLRDRGVGPETRVAICLERSIETVVAVLAVLKAGGAYVPLDPSYPAERLAFLLRDAGAVALITRRGTAAGLPGGVEVILLPDAVSHGEEGNPPRTALPDSPAYVMYTSGSTGLPKGVVVTHANVTTLFEVAAPLLRIDERDVWTLFHSYAFDLSVWEMWGALLHGGRLVIVPYLVSRSPAEFLDLLRREQVTVLNQTPSGFRALVRAEETGAGGLHLRLANFGGEALNPADLRPWVERHPDRPCLFNLYGPTETTMFVTYRAIRPEDVRGGPRSVIGRPIASRRVRLLDASLRPVPIGVPGEICIGGAGLARGYLGRADLTAERFVPDPFAHRPGARLYRSGDLARWLEDGDLEYLGRLDDQVKIRGFRIEPAEIESALQRHPAVGETVVLARQDGGEERRLVAYVVPRAGREASPGVLRAFLKETLPDHMVPSAFVTLTALPLTPNGKIDRRALPASGSLSADPDTARVPPRTPIERELARLWAGLLGADAPGVQDNFFESGGQSLLATLLISRVRAHLGAEVSLKDFLEDPTIAGLAERVEAAYLRAAGPTELDGLLGSVDGPDDRDARARPAPRAAGPSHVENL</sequence>
<dbReference type="Pfam" id="PF13193">
    <property type="entry name" value="AMP-binding_C"/>
    <property type="match status" value="3"/>
</dbReference>
<dbReference type="Gene3D" id="3.30.559.10">
    <property type="entry name" value="Chloramphenicol acetyltransferase-like domain"/>
    <property type="match status" value="3"/>
</dbReference>
<comment type="cofactor">
    <cofactor evidence="1">
        <name>pantetheine 4'-phosphate</name>
        <dbReference type="ChEBI" id="CHEBI:47942"/>
    </cofactor>
</comment>
<feature type="region of interest" description="Disordered" evidence="7">
    <location>
        <begin position="3092"/>
        <end position="3111"/>
    </location>
</feature>
<dbReference type="GO" id="GO:0016874">
    <property type="term" value="F:ligase activity"/>
    <property type="evidence" value="ECO:0007669"/>
    <property type="project" value="UniProtKB-KW"/>
</dbReference>
<name>A0A538TVP5_UNCEI</name>
<dbReference type="FunFam" id="3.40.50.980:FF:000002">
    <property type="entry name" value="Enterobactin synthetase component F"/>
    <property type="match status" value="1"/>
</dbReference>
<dbReference type="InterPro" id="IPR042099">
    <property type="entry name" value="ANL_N_sf"/>
</dbReference>
<keyword evidence="3" id="KW-0596">Phosphopantetheine</keyword>
<dbReference type="InterPro" id="IPR045851">
    <property type="entry name" value="AMP-bd_C_sf"/>
</dbReference>
<dbReference type="Gene3D" id="3.30.559.30">
    <property type="entry name" value="Nonribosomal peptide synthetase, condensation domain"/>
    <property type="match status" value="3"/>
</dbReference>
<feature type="region of interest" description="Disordered" evidence="7">
    <location>
        <begin position="585"/>
        <end position="605"/>
    </location>
</feature>
<evidence type="ECO:0000256" key="3">
    <source>
        <dbReference type="ARBA" id="ARBA00022450"/>
    </source>
</evidence>
<dbReference type="GO" id="GO:0005737">
    <property type="term" value="C:cytoplasm"/>
    <property type="evidence" value="ECO:0007669"/>
    <property type="project" value="TreeGrafter"/>
</dbReference>
<dbReference type="PANTHER" id="PTHR45527:SF1">
    <property type="entry name" value="FATTY ACID SYNTHASE"/>
    <property type="match status" value="1"/>
</dbReference>
<feature type="region of interest" description="Disordered" evidence="7">
    <location>
        <begin position="488"/>
        <end position="508"/>
    </location>
</feature>
<dbReference type="Proteomes" id="UP000316609">
    <property type="component" value="Unassembled WGS sequence"/>
</dbReference>
<reference evidence="9 10" key="1">
    <citation type="journal article" date="2019" name="Nat. Microbiol.">
        <title>Mediterranean grassland soil C-N compound turnover is dependent on rainfall and depth, and is mediated by genomically divergent microorganisms.</title>
        <authorList>
            <person name="Diamond S."/>
            <person name="Andeer P.F."/>
            <person name="Li Z."/>
            <person name="Crits-Christoph A."/>
            <person name="Burstein D."/>
            <person name="Anantharaman K."/>
            <person name="Lane K.R."/>
            <person name="Thomas B.C."/>
            <person name="Pan C."/>
            <person name="Northen T.R."/>
            <person name="Banfield J.F."/>
        </authorList>
    </citation>
    <scope>NUCLEOTIDE SEQUENCE [LARGE SCALE GENOMIC DNA]</scope>
    <source>
        <strain evidence="9">WS_8</strain>
    </source>
</reference>
<keyword evidence="4" id="KW-0597">Phosphoprotein</keyword>
<dbReference type="FunFam" id="3.30.559.10:FF:000012">
    <property type="entry name" value="Non-ribosomal peptide synthetase"/>
    <property type="match status" value="1"/>
</dbReference>
<dbReference type="InterPro" id="IPR000873">
    <property type="entry name" value="AMP-dep_synth/lig_dom"/>
</dbReference>
<dbReference type="InterPro" id="IPR023213">
    <property type="entry name" value="CAT-like_dom_sf"/>
</dbReference>
<dbReference type="SUPFAM" id="SSF56801">
    <property type="entry name" value="Acetyl-CoA synthetase-like"/>
    <property type="match status" value="3"/>
</dbReference>
<dbReference type="Pfam" id="PF00550">
    <property type="entry name" value="PP-binding"/>
    <property type="match status" value="3"/>
</dbReference>
<dbReference type="FunFam" id="3.40.50.12780:FF:000012">
    <property type="entry name" value="Non-ribosomal peptide synthetase"/>
    <property type="match status" value="3"/>
</dbReference>
<dbReference type="InterPro" id="IPR029058">
    <property type="entry name" value="AB_hydrolase_fold"/>
</dbReference>
<dbReference type="NCBIfam" id="NF003417">
    <property type="entry name" value="PRK04813.1"/>
    <property type="match status" value="3"/>
</dbReference>
<dbReference type="InterPro" id="IPR036736">
    <property type="entry name" value="ACP-like_sf"/>
</dbReference>
<dbReference type="FunFam" id="3.40.50.980:FF:000001">
    <property type="entry name" value="Non-ribosomal peptide synthetase"/>
    <property type="match status" value="3"/>
</dbReference>
<dbReference type="Gene3D" id="3.40.50.980">
    <property type="match status" value="4"/>
</dbReference>
<dbReference type="InterPro" id="IPR020845">
    <property type="entry name" value="AMP-binding_CS"/>
</dbReference>
<dbReference type="InterPro" id="IPR025110">
    <property type="entry name" value="AMP-bd_C"/>
</dbReference>
<dbReference type="Gene3D" id="3.40.50.1820">
    <property type="entry name" value="alpha/beta hydrolase"/>
    <property type="match status" value="1"/>
</dbReference>
<dbReference type="Pfam" id="PF00501">
    <property type="entry name" value="AMP-binding"/>
    <property type="match status" value="3"/>
</dbReference>
<dbReference type="CDD" id="cd17643">
    <property type="entry name" value="A_NRPS_Cytc1-like"/>
    <property type="match status" value="1"/>
</dbReference>
<dbReference type="NCBIfam" id="TIGR01733">
    <property type="entry name" value="AA-adenyl-dom"/>
    <property type="match status" value="3"/>
</dbReference>
<comment type="caution">
    <text evidence="9">The sequence shown here is derived from an EMBL/GenBank/DDBJ whole genome shotgun (WGS) entry which is preliminary data.</text>
</comment>
<keyword evidence="5" id="KW-0436">Ligase</keyword>
<dbReference type="InterPro" id="IPR010060">
    <property type="entry name" value="NRPS_synth"/>
</dbReference>
<dbReference type="SUPFAM" id="SSF47336">
    <property type="entry name" value="ACP-like"/>
    <property type="match status" value="3"/>
</dbReference>
<dbReference type="FunFam" id="3.30.300.30:FF:000015">
    <property type="entry name" value="Nonribosomal peptide synthase SidD"/>
    <property type="match status" value="2"/>
</dbReference>
<dbReference type="PANTHER" id="PTHR45527">
    <property type="entry name" value="NONRIBOSOMAL PEPTIDE SYNTHETASE"/>
    <property type="match status" value="1"/>
</dbReference>
<dbReference type="CDD" id="cd17646">
    <property type="entry name" value="A_NRPS_AB3403-like"/>
    <property type="match status" value="1"/>
</dbReference>
<feature type="compositionally biased region" description="Pro residues" evidence="7">
    <location>
        <begin position="592"/>
        <end position="601"/>
    </location>
</feature>
<dbReference type="Gene3D" id="2.30.38.10">
    <property type="entry name" value="Luciferase, Domain 3"/>
    <property type="match status" value="2"/>
</dbReference>
<dbReference type="CDD" id="cd19534">
    <property type="entry name" value="E_NRPS"/>
    <property type="match status" value="1"/>
</dbReference>
<accession>A0A538TVP5</accession>
<feature type="domain" description="Carrier" evidence="8">
    <location>
        <begin position="512"/>
        <end position="587"/>
    </location>
</feature>
<evidence type="ECO:0000256" key="6">
    <source>
        <dbReference type="ARBA" id="ARBA00022737"/>
    </source>
</evidence>
<dbReference type="CDD" id="cd19531">
    <property type="entry name" value="LCL_NRPS-like"/>
    <property type="match status" value="1"/>
</dbReference>
<dbReference type="Gene3D" id="3.30.300.30">
    <property type="match status" value="3"/>
</dbReference>
<dbReference type="CDD" id="cd19543">
    <property type="entry name" value="DCL_NRPS"/>
    <property type="match status" value="1"/>
</dbReference>
<dbReference type="FunFam" id="3.30.300.30:FF:000010">
    <property type="entry name" value="Enterobactin synthetase component F"/>
    <property type="match status" value="1"/>
</dbReference>
<dbReference type="GO" id="GO:0043041">
    <property type="term" value="P:amino acid activation for nonribosomal peptide biosynthetic process"/>
    <property type="evidence" value="ECO:0007669"/>
    <property type="project" value="TreeGrafter"/>
</dbReference>
<dbReference type="Gene3D" id="1.10.1200.10">
    <property type="entry name" value="ACP-like"/>
    <property type="match status" value="2"/>
</dbReference>
<dbReference type="FunFam" id="2.30.38.10:FF:000001">
    <property type="entry name" value="Non-ribosomal peptide synthetase PvdI"/>
    <property type="match status" value="3"/>
</dbReference>
<dbReference type="PROSITE" id="PS00012">
    <property type="entry name" value="PHOSPHOPANTETHEINE"/>
    <property type="match status" value="2"/>
</dbReference>
<comment type="similarity">
    <text evidence="2">Belongs to the ATP-dependent AMP-binding enzyme family.</text>
</comment>
<dbReference type="Gene3D" id="3.40.50.12780">
    <property type="entry name" value="N-terminal domain of ligase-like"/>
    <property type="match status" value="1"/>
</dbReference>
<proteinExistence type="inferred from homology"/>
<feature type="domain" description="Carrier" evidence="8">
    <location>
        <begin position="3110"/>
        <end position="3185"/>
    </location>
</feature>
<dbReference type="NCBIfam" id="TIGR01720">
    <property type="entry name" value="NRPS-para261"/>
    <property type="match status" value="1"/>
</dbReference>
<gene>
    <name evidence="9" type="ORF">E6K78_03820</name>
</gene>
<feature type="region of interest" description="Disordered" evidence="7">
    <location>
        <begin position="3195"/>
        <end position="3226"/>
    </location>
</feature>
<dbReference type="GO" id="GO:0031177">
    <property type="term" value="F:phosphopantetheine binding"/>
    <property type="evidence" value="ECO:0007669"/>
    <property type="project" value="InterPro"/>
</dbReference>
<dbReference type="PROSITE" id="PS00455">
    <property type="entry name" value="AMP_BINDING"/>
    <property type="match status" value="2"/>
</dbReference>
<dbReference type="PROSITE" id="PS50075">
    <property type="entry name" value="CARRIER"/>
    <property type="match status" value="3"/>
</dbReference>
<dbReference type="EMBL" id="VBOY01000032">
    <property type="protein sequence ID" value="TMQ67696.1"/>
    <property type="molecule type" value="Genomic_DNA"/>
</dbReference>
<evidence type="ECO:0000313" key="9">
    <source>
        <dbReference type="EMBL" id="TMQ67696.1"/>
    </source>
</evidence>
<feature type="domain" description="Carrier" evidence="8">
    <location>
        <begin position="1586"/>
        <end position="1660"/>
    </location>
</feature>
<evidence type="ECO:0000259" key="8">
    <source>
        <dbReference type="PROSITE" id="PS50075"/>
    </source>
</evidence>
<dbReference type="GO" id="GO:0044550">
    <property type="term" value="P:secondary metabolite biosynthetic process"/>
    <property type="evidence" value="ECO:0007669"/>
    <property type="project" value="UniProtKB-ARBA"/>
</dbReference>
<dbReference type="FunFam" id="1.10.1200.10:FF:000016">
    <property type="entry name" value="Non-ribosomal peptide synthase"/>
    <property type="match status" value="2"/>
</dbReference>
<evidence type="ECO:0000256" key="4">
    <source>
        <dbReference type="ARBA" id="ARBA00022553"/>
    </source>
</evidence>
<dbReference type="FunFam" id="3.30.559.30:FF:000001">
    <property type="entry name" value="Non-ribosomal peptide synthetase"/>
    <property type="match status" value="1"/>
</dbReference>
<dbReference type="InterPro" id="IPR009081">
    <property type="entry name" value="PP-bd_ACP"/>
</dbReference>
<dbReference type="FunFam" id="1.10.1200.10:FF:000005">
    <property type="entry name" value="Nonribosomal peptide synthetase 1"/>
    <property type="match status" value="1"/>
</dbReference>
<dbReference type="SMART" id="SM00823">
    <property type="entry name" value="PKS_PP"/>
    <property type="match status" value="3"/>
</dbReference>
<dbReference type="InterPro" id="IPR020806">
    <property type="entry name" value="PKS_PP-bd"/>
</dbReference>
<dbReference type="GO" id="GO:0072330">
    <property type="term" value="P:monocarboxylic acid biosynthetic process"/>
    <property type="evidence" value="ECO:0007669"/>
    <property type="project" value="UniProtKB-ARBA"/>
</dbReference>
<dbReference type="InterPro" id="IPR010071">
    <property type="entry name" value="AA_adenyl_dom"/>
</dbReference>
<protein>
    <submittedName>
        <fullName evidence="9">Amino acid adenylation domain-containing protein</fullName>
    </submittedName>
</protein>
<keyword evidence="6" id="KW-0677">Repeat</keyword>
<dbReference type="SUPFAM" id="SSF52777">
    <property type="entry name" value="CoA-dependent acyltransferases"/>
    <property type="match status" value="6"/>
</dbReference>
<dbReference type="Pfam" id="PF00668">
    <property type="entry name" value="Condensation"/>
    <property type="match status" value="3"/>
</dbReference>
<dbReference type="InterPro" id="IPR001242">
    <property type="entry name" value="Condensation_dom"/>
</dbReference>
<organism evidence="9 10">
    <name type="scientific">Eiseniibacteriota bacterium</name>
    <dbReference type="NCBI Taxonomy" id="2212470"/>
    <lineage>
        <taxon>Bacteria</taxon>
        <taxon>Candidatus Eiseniibacteriota</taxon>
    </lineage>
</organism>
<evidence type="ECO:0000256" key="2">
    <source>
        <dbReference type="ARBA" id="ARBA00006432"/>
    </source>
</evidence>